<gene>
    <name evidence="2" type="ORF">SGGMMB4_04027</name>
</gene>
<name>A0A193QLV6_SODGM</name>
<protein>
    <recommendedName>
        <fullName evidence="4">Phosphate transport system permease protein PstA</fullName>
    </recommendedName>
</protein>
<organism evidence="2 3">
    <name type="scientific">Sodalis glossinidius (strain morsitans)</name>
    <dbReference type="NCBI Taxonomy" id="343509"/>
    <lineage>
        <taxon>Bacteria</taxon>
        <taxon>Pseudomonadati</taxon>
        <taxon>Pseudomonadota</taxon>
        <taxon>Gammaproteobacteria</taxon>
        <taxon>Enterobacterales</taxon>
        <taxon>Bruguierivoracaceae</taxon>
        <taxon>Sodalis</taxon>
    </lineage>
</organism>
<keyword evidence="1" id="KW-1133">Transmembrane helix</keyword>
<evidence type="ECO:0008006" key="4">
    <source>
        <dbReference type="Google" id="ProtNLM"/>
    </source>
</evidence>
<feature type="transmembrane region" description="Helical" evidence="1">
    <location>
        <begin position="23"/>
        <end position="45"/>
    </location>
</feature>
<dbReference type="Proteomes" id="UP000245838">
    <property type="component" value="Chromosome sggmmb4_Chromosome"/>
</dbReference>
<evidence type="ECO:0000256" key="1">
    <source>
        <dbReference type="SAM" id="Phobius"/>
    </source>
</evidence>
<sequence length="58" mass="6433">MHLGYQIYDLAFQSQDGDAVQPLAFATALLLIVIVVGLNLAAIGLHHRLREKYRALTL</sequence>
<evidence type="ECO:0000313" key="2">
    <source>
        <dbReference type="EMBL" id="CRL45900.1"/>
    </source>
</evidence>
<accession>A0A193QLV6</accession>
<keyword evidence="1" id="KW-0812">Transmembrane</keyword>
<dbReference type="PANTHER" id="PTHR43470:SF6">
    <property type="entry name" value="PHOSPHATE TRANSPORT SYSTEM PERMEASE PROTEIN PSTA"/>
    <property type="match status" value="1"/>
</dbReference>
<reference evidence="2 3" key="1">
    <citation type="submission" date="2015-05" db="EMBL/GenBank/DDBJ databases">
        <authorList>
            <person name="Goodhead I."/>
        </authorList>
    </citation>
    <scope>NUCLEOTIDE SEQUENCE [LARGE SCALE GENOMIC DNA]</scope>
    <source>
        <strain evidence="3">morsitans</strain>
    </source>
</reference>
<proteinExistence type="predicted"/>
<dbReference type="PANTHER" id="PTHR43470">
    <property type="entry name" value="PHOSPHATE TRANSPORT SYSTEM PERMEASE PROTEIN PSTA-RELATED"/>
    <property type="match status" value="1"/>
</dbReference>
<evidence type="ECO:0000313" key="3">
    <source>
        <dbReference type="Proteomes" id="UP000245838"/>
    </source>
</evidence>
<dbReference type="AlphaFoldDB" id="A0A193QLV6"/>
<keyword evidence="1" id="KW-0472">Membrane</keyword>
<dbReference type="EMBL" id="LN854557">
    <property type="protein sequence ID" value="CRL45900.1"/>
    <property type="molecule type" value="Genomic_DNA"/>
</dbReference>